<reference evidence="3 4" key="2">
    <citation type="submission" date="2010-03" db="EMBL/GenBank/DDBJ databases">
        <authorList>
            <person name="Pajon A."/>
        </authorList>
    </citation>
    <scope>NUCLEOTIDE SEQUENCE [LARGE SCALE GENOMIC DNA]</scope>
    <source>
        <strain evidence="3 4">XB1A</strain>
    </source>
</reference>
<dbReference type="GO" id="GO:0016747">
    <property type="term" value="F:acyltransferase activity, transferring groups other than amino-acyl groups"/>
    <property type="evidence" value="ECO:0007669"/>
    <property type="project" value="InterPro"/>
</dbReference>
<feature type="transmembrane region" description="Helical" evidence="1">
    <location>
        <begin position="140"/>
        <end position="158"/>
    </location>
</feature>
<evidence type="ECO:0000313" key="4">
    <source>
        <dbReference type="Proteomes" id="UP000008795"/>
    </source>
</evidence>
<keyword evidence="3" id="KW-0012">Acyltransferase</keyword>
<reference evidence="3 4" key="1">
    <citation type="submission" date="2010-03" db="EMBL/GenBank/DDBJ databases">
        <title>The genome sequence of Bacteriodes xylanisolvens XB1A.</title>
        <authorList>
            <consortium name="metaHIT consortium -- http://www.metahit.eu/"/>
            <person name="Pajon A."/>
            <person name="Turner K."/>
            <person name="Parkhill J."/>
            <person name="Bernalier A."/>
        </authorList>
    </citation>
    <scope>NUCLEOTIDE SEQUENCE [LARGE SCALE GENOMIC DNA]</scope>
    <source>
        <strain evidence="3 4">XB1A</strain>
    </source>
</reference>
<feature type="transmembrane region" description="Helical" evidence="1">
    <location>
        <begin position="187"/>
        <end position="203"/>
    </location>
</feature>
<dbReference type="EMBL" id="FP929033">
    <property type="protein sequence ID" value="CBK68803.1"/>
    <property type="molecule type" value="Genomic_DNA"/>
</dbReference>
<evidence type="ECO:0000313" key="3">
    <source>
        <dbReference type="EMBL" id="CBK68803.1"/>
    </source>
</evidence>
<dbReference type="Proteomes" id="UP000008795">
    <property type="component" value="Chromosome"/>
</dbReference>
<keyword evidence="3" id="KW-0808">Transferase</keyword>
<keyword evidence="1" id="KW-1133">Transmembrane helix</keyword>
<evidence type="ECO:0000259" key="2">
    <source>
        <dbReference type="Pfam" id="PF01757"/>
    </source>
</evidence>
<feature type="transmembrane region" description="Helical" evidence="1">
    <location>
        <begin position="297"/>
        <end position="314"/>
    </location>
</feature>
<sequence>MIFFLIIIVLLYILSFRSFNERVSPFNKEHVSILKGVMAMSIVAFHLSYQTDDWLFMFSSWGAPVVSIFYFISGYGLAFNYRARGNEYLSHFFKHRILGNLILPFLLVWIVNRIVSGNISMSLLDELIELLMHGETTLPYSWYVFSILLFYILFYMIAAKRNVVIISFLCVFTYIVLTVSLSYERCWYISALAFPLGIFYCKYEKRICALWNVPVRYYVTVPLCLLLTAVCVISKNEFCYLFAYMLIPIIIVCLCAKIQIYNRNMQWISNVSYEIYLCQGISMTLLRGNYLFIKSDLLYIIATFVLTFFMAYSIKKIVHYLLIGINMEGQKT</sequence>
<dbReference type="HOGENOM" id="CLU_063834_1_0_10"/>
<keyword evidence="1" id="KW-0472">Membrane</keyword>
<keyword evidence="1" id="KW-0812">Transmembrane</keyword>
<protein>
    <submittedName>
        <fullName evidence="3">Acyltransferase family</fullName>
    </submittedName>
</protein>
<dbReference type="AlphaFoldDB" id="D6D301"/>
<evidence type="ECO:0000256" key="1">
    <source>
        <dbReference type="SAM" id="Phobius"/>
    </source>
</evidence>
<organism evidence="3 4">
    <name type="scientific">Bacteroides xylanisolvens XB1A</name>
    <dbReference type="NCBI Taxonomy" id="657309"/>
    <lineage>
        <taxon>Bacteria</taxon>
        <taxon>Pseudomonadati</taxon>
        <taxon>Bacteroidota</taxon>
        <taxon>Bacteroidia</taxon>
        <taxon>Bacteroidales</taxon>
        <taxon>Bacteroidaceae</taxon>
        <taxon>Bacteroides</taxon>
    </lineage>
</organism>
<feature type="transmembrane region" description="Helical" evidence="1">
    <location>
        <begin position="163"/>
        <end position="181"/>
    </location>
</feature>
<feature type="transmembrane region" description="Helical" evidence="1">
    <location>
        <begin position="241"/>
        <end position="261"/>
    </location>
</feature>
<feature type="domain" description="Acyltransferase 3" evidence="2">
    <location>
        <begin position="33"/>
        <end position="314"/>
    </location>
</feature>
<feature type="transmembrane region" description="Helical" evidence="1">
    <location>
        <begin position="215"/>
        <end position="235"/>
    </location>
</feature>
<feature type="transmembrane region" description="Helical" evidence="1">
    <location>
        <begin position="54"/>
        <end position="77"/>
    </location>
</feature>
<dbReference type="KEGG" id="bxy:BXY_38540"/>
<accession>D6D301</accession>
<feature type="transmembrane region" description="Helical" evidence="1">
    <location>
        <begin position="97"/>
        <end position="115"/>
    </location>
</feature>
<name>D6D301_9BACE</name>
<dbReference type="eggNOG" id="COG3936">
    <property type="taxonomic scope" value="Bacteria"/>
</dbReference>
<dbReference type="Pfam" id="PF01757">
    <property type="entry name" value="Acyl_transf_3"/>
    <property type="match status" value="1"/>
</dbReference>
<dbReference type="InterPro" id="IPR002656">
    <property type="entry name" value="Acyl_transf_3_dom"/>
</dbReference>
<proteinExistence type="predicted"/>
<gene>
    <name evidence="3" type="ORF">BXY_38540</name>
</gene>
<dbReference type="PATRIC" id="fig|657309.4.peg.2815"/>